<sequence>MELPIRIPDDDDPCRWSFLPILIEQYQTKSPPEKFRTRVPRLPHVRFQTVLNKLVDLETEIKTDGPPPTAGTLETVMILWLYELWPEKVTTKMMRAIHEFACAIGDVVGEVKGTEVACPLDVPCPIDPDTKETIKDICKCKHPCCYV</sequence>
<dbReference type="OrthoDB" id="6775853at2759"/>
<dbReference type="AlphaFoldDB" id="A0A9N9TSH5"/>
<gene>
    <name evidence="1" type="ORF">PHYEVI_LOCUS5877</name>
</gene>
<evidence type="ECO:0000313" key="1">
    <source>
        <dbReference type="EMBL" id="CAG9859503.1"/>
    </source>
</evidence>
<dbReference type="Proteomes" id="UP001153712">
    <property type="component" value="Chromosome 2"/>
</dbReference>
<dbReference type="EMBL" id="OU900095">
    <property type="protein sequence ID" value="CAG9859503.1"/>
    <property type="molecule type" value="Genomic_DNA"/>
</dbReference>
<organism evidence="1 2">
    <name type="scientific">Phyllotreta striolata</name>
    <name type="common">Striped flea beetle</name>
    <name type="synonym">Crioceris striolata</name>
    <dbReference type="NCBI Taxonomy" id="444603"/>
    <lineage>
        <taxon>Eukaryota</taxon>
        <taxon>Metazoa</taxon>
        <taxon>Ecdysozoa</taxon>
        <taxon>Arthropoda</taxon>
        <taxon>Hexapoda</taxon>
        <taxon>Insecta</taxon>
        <taxon>Pterygota</taxon>
        <taxon>Neoptera</taxon>
        <taxon>Endopterygota</taxon>
        <taxon>Coleoptera</taxon>
        <taxon>Polyphaga</taxon>
        <taxon>Cucujiformia</taxon>
        <taxon>Chrysomeloidea</taxon>
        <taxon>Chrysomelidae</taxon>
        <taxon>Galerucinae</taxon>
        <taxon>Alticini</taxon>
        <taxon>Phyllotreta</taxon>
    </lineage>
</organism>
<name>A0A9N9TSH5_PHYSR</name>
<evidence type="ECO:0000313" key="2">
    <source>
        <dbReference type="Proteomes" id="UP001153712"/>
    </source>
</evidence>
<protein>
    <submittedName>
        <fullName evidence="1">Uncharacterized protein</fullName>
    </submittedName>
</protein>
<reference evidence="1" key="1">
    <citation type="submission" date="2022-01" db="EMBL/GenBank/DDBJ databases">
        <authorList>
            <person name="King R."/>
        </authorList>
    </citation>
    <scope>NUCLEOTIDE SEQUENCE</scope>
</reference>
<keyword evidence="2" id="KW-1185">Reference proteome</keyword>
<accession>A0A9N9TSH5</accession>
<proteinExistence type="predicted"/>